<feature type="compositionally biased region" description="Acidic residues" evidence="17">
    <location>
        <begin position="225"/>
        <end position="245"/>
    </location>
</feature>
<dbReference type="AlphaFoldDB" id="L9J9G4"/>
<reference evidence="20" key="1">
    <citation type="submission" date="2012-07" db="EMBL/GenBank/DDBJ databases">
        <title>Genome of the Chinese tree shrew, a rising model animal genetically related to primates.</title>
        <authorList>
            <person name="Zhang G."/>
            <person name="Fan Y."/>
            <person name="Yao Y."/>
            <person name="Huang Z."/>
        </authorList>
    </citation>
    <scope>NUCLEOTIDE SEQUENCE [LARGE SCALE GENOMIC DNA]</scope>
</reference>
<evidence type="ECO:0000256" key="3">
    <source>
        <dbReference type="ARBA" id="ARBA00010161"/>
    </source>
</evidence>
<comment type="similarity">
    <text evidence="3">Belongs to the PPP1R15 family.</text>
</comment>
<gene>
    <name evidence="19" type="ORF">TREES_T100015199</name>
</gene>
<evidence type="ECO:0000256" key="2">
    <source>
        <dbReference type="ARBA" id="ARBA00004570"/>
    </source>
</evidence>
<evidence type="ECO:0000256" key="16">
    <source>
        <dbReference type="ARBA" id="ARBA00047011"/>
    </source>
</evidence>
<keyword evidence="4" id="KW-0597">Phosphoprotein</keyword>
<keyword evidence="13" id="KW-0472">Membrane</keyword>
<keyword evidence="11" id="KW-0346">Stress response</keyword>
<evidence type="ECO:0000256" key="17">
    <source>
        <dbReference type="SAM" id="MobiDB-lite"/>
    </source>
</evidence>
<dbReference type="Pfam" id="PF10488">
    <property type="entry name" value="PP1c_bdg"/>
    <property type="match status" value="1"/>
</dbReference>
<evidence type="ECO:0000256" key="1">
    <source>
        <dbReference type="ARBA" id="ARBA00004397"/>
    </source>
</evidence>
<dbReference type="FunCoup" id="L9J9G4">
    <property type="interactions" value="194"/>
</dbReference>
<keyword evidence="8" id="KW-0256">Endoplasmic reticulum</keyword>
<proteinExistence type="inferred from homology"/>
<dbReference type="EMBL" id="KB321143">
    <property type="protein sequence ID" value="ELW47156.1"/>
    <property type="molecule type" value="Genomic_DNA"/>
</dbReference>
<organism evidence="19 20">
    <name type="scientific">Tupaia chinensis</name>
    <name type="common">Chinese tree shrew</name>
    <name type="synonym">Tupaia belangeri chinensis</name>
    <dbReference type="NCBI Taxonomy" id="246437"/>
    <lineage>
        <taxon>Eukaryota</taxon>
        <taxon>Metazoa</taxon>
        <taxon>Chordata</taxon>
        <taxon>Craniata</taxon>
        <taxon>Vertebrata</taxon>
        <taxon>Euteleostomi</taxon>
        <taxon>Mammalia</taxon>
        <taxon>Eutheria</taxon>
        <taxon>Euarchontoglires</taxon>
        <taxon>Scandentia</taxon>
        <taxon>Tupaiidae</taxon>
        <taxon>Tupaia</taxon>
    </lineage>
</organism>
<dbReference type="PANTHER" id="PTHR16489:SF14">
    <property type="entry name" value="PROTEIN PHOSPHATASE 1 REGULATORY SUBUNIT 15A"/>
    <property type="match status" value="1"/>
</dbReference>
<evidence type="ECO:0000313" key="20">
    <source>
        <dbReference type="Proteomes" id="UP000011518"/>
    </source>
</evidence>
<feature type="region of interest" description="Disordered" evidence="17">
    <location>
        <begin position="472"/>
        <end position="527"/>
    </location>
</feature>
<comment type="subunit">
    <text evidence="16">Interacts with PPP1CA. Interacts with EIF2S1. Interacts with PCNA. Interacts with LYN and KMT2A/MLL1. Interacts with PPP1R1A and SMARCB1. Interacts with SMAD7. Interacts with BAG1. Interacts with NOX4.</text>
</comment>
<keyword evidence="20" id="KW-1185">Reference proteome</keyword>
<feature type="compositionally biased region" description="Acidic residues" evidence="17">
    <location>
        <begin position="343"/>
        <end position="355"/>
    </location>
</feature>
<dbReference type="GO" id="GO:0034976">
    <property type="term" value="P:response to endoplasmic reticulum stress"/>
    <property type="evidence" value="ECO:0007669"/>
    <property type="project" value="TreeGrafter"/>
</dbReference>
<dbReference type="STRING" id="246437.L9J9G4"/>
<keyword evidence="5" id="KW-0053">Apoptosis</keyword>
<evidence type="ECO:0000313" key="19">
    <source>
        <dbReference type="EMBL" id="ELW47156.1"/>
    </source>
</evidence>
<evidence type="ECO:0000256" key="9">
    <source>
        <dbReference type="ARBA" id="ARBA00022843"/>
    </source>
</evidence>
<keyword evidence="9" id="KW-0832">Ubl conjugation</keyword>
<keyword evidence="10" id="KW-0810">Translation regulation</keyword>
<feature type="compositionally biased region" description="Acidic residues" evidence="17">
    <location>
        <begin position="268"/>
        <end position="277"/>
    </location>
</feature>
<evidence type="ECO:0000256" key="8">
    <source>
        <dbReference type="ARBA" id="ARBA00022824"/>
    </source>
</evidence>
<feature type="compositionally biased region" description="Acidic residues" evidence="17">
    <location>
        <begin position="291"/>
        <end position="307"/>
    </location>
</feature>
<dbReference type="InParanoid" id="L9J9G4"/>
<evidence type="ECO:0000256" key="10">
    <source>
        <dbReference type="ARBA" id="ARBA00022845"/>
    </source>
</evidence>
<feature type="compositionally biased region" description="Basic and acidic residues" evidence="17">
    <location>
        <begin position="171"/>
        <end position="180"/>
    </location>
</feature>
<dbReference type="InterPro" id="IPR051254">
    <property type="entry name" value="PPP1R15"/>
</dbReference>
<accession>L9J9G4</accession>
<dbReference type="eggNOG" id="ENOG502S745">
    <property type="taxonomic scope" value="Eukaryota"/>
</dbReference>
<dbReference type="PANTHER" id="PTHR16489">
    <property type="entry name" value="GH11727P"/>
    <property type="match status" value="1"/>
</dbReference>
<comment type="subcellular location">
    <subcellularLocation>
        <location evidence="1">Endoplasmic reticulum membrane</location>
        <topology evidence="1">Peripheral membrane protein</topology>
        <orientation evidence="1">Cytoplasmic side</orientation>
    </subcellularLocation>
    <subcellularLocation>
        <location evidence="2">Mitochondrion outer membrane</location>
        <topology evidence="2">Peripheral membrane protein</topology>
        <orientation evidence="2">Cytoplasmic side</orientation>
    </subcellularLocation>
</comment>
<dbReference type="Proteomes" id="UP000011518">
    <property type="component" value="Unassembled WGS sequence"/>
</dbReference>
<dbReference type="GO" id="GO:0006915">
    <property type="term" value="P:apoptotic process"/>
    <property type="evidence" value="ECO:0007669"/>
    <property type="project" value="UniProtKB-KW"/>
</dbReference>
<dbReference type="GO" id="GO:0005789">
    <property type="term" value="C:endoplasmic reticulum membrane"/>
    <property type="evidence" value="ECO:0007669"/>
    <property type="project" value="UniProtKB-SubCell"/>
</dbReference>
<keyword evidence="7" id="KW-1000">Mitochondrion outer membrane</keyword>
<feature type="domain" description="Protein phosphatase 1 regulatory subunit 15A/B C-terminal" evidence="18">
    <location>
        <begin position="403"/>
        <end position="473"/>
    </location>
</feature>
<evidence type="ECO:0000256" key="5">
    <source>
        <dbReference type="ARBA" id="ARBA00022703"/>
    </source>
</evidence>
<evidence type="ECO:0000256" key="11">
    <source>
        <dbReference type="ARBA" id="ARBA00023016"/>
    </source>
</evidence>
<protein>
    <recommendedName>
        <fullName evidence="14">Protein phosphatase 1 regulatory subunit 15A</fullName>
    </recommendedName>
    <alternativeName>
        <fullName evidence="15">Growth arrest and DNA damage-inducible protein GADD34</fullName>
    </alternativeName>
</protein>
<keyword evidence="12" id="KW-0496">Mitochondrion</keyword>
<dbReference type="GO" id="GO:0006417">
    <property type="term" value="P:regulation of translation"/>
    <property type="evidence" value="ECO:0007669"/>
    <property type="project" value="UniProtKB-KW"/>
</dbReference>
<dbReference type="InterPro" id="IPR019523">
    <property type="entry name" value="Prot_Pase1_reg-su15A/B_C"/>
</dbReference>
<dbReference type="GO" id="GO:0000164">
    <property type="term" value="C:protein phosphatase type 1 complex"/>
    <property type="evidence" value="ECO:0007669"/>
    <property type="project" value="TreeGrafter"/>
</dbReference>
<evidence type="ECO:0000256" key="7">
    <source>
        <dbReference type="ARBA" id="ARBA00022787"/>
    </source>
</evidence>
<evidence type="ECO:0000256" key="12">
    <source>
        <dbReference type="ARBA" id="ARBA00023128"/>
    </source>
</evidence>
<evidence type="ECO:0000256" key="13">
    <source>
        <dbReference type="ARBA" id="ARBA00023136"/>
    </source>
</evidence>
<reference evidence="20" key="2">
    <citation type="journal article" date="2013" name="Nat. Commun.">
        <title>Genome of the Chinese tree shrew.</title>
        <authorList>
            <person name="Fan Y."/>
            <person name="Huang Z.Y."/>
            <person name="Cao C.C."/>
            <person name="Chen C.S."/>
            <person name="Chen Y.X."/>
            <person name="Fan D.D."/>
            <person name="He J."/>
            <person name="Hou H.L."/>
            <person name="Hu L."/>
            <person name="Hu X.T."/>
            <person name="Jiang X.T."/>
            <person name="Lai R."/>
            <person name="Lang Y.S."/>
            <person name="Liang B."/>
            <person name="Liao S.G."/>
            <person name="Mu D."/>
            <person name="Ma Y.Y."/>
            <person name="Niu Y.Y."/>
            <person name="Sun X.Q."/>
            <person name="Xia J.Q."/>
            <person name="Xiao J."/>
            <person name="Xiong Z.Q."/>
            <person name="Xu L."/>
            <person name="Yang L."/>
            <person name="Zhang Y."/>
            <person name="Zhao W."/>
            <person name="Zhao X.D."/>
            <person name="Zheng Y.T."/>
            <person name="Zhou J.M."/>
            <person name="Zhu Y.B."/>
            <person name="Zhang G.J."/>
            <person name="Wang J."/>
            <person name="Yao Y.G."/>
        </authorList>
    </citation>
    <scope>NUCLEOTIDE SEQUENCE [LARGE SCALE GENOMIC DNA]</scope>
</reference>
<feature type="region of interest" description="Disordered" evidence="17">
    <location>
        <begin position="131"/>
        <end position="356"/>
    </location>
</feature>
<name>L9J9G4_TUPCH</name>
<evidence type="ECO:0000256" key="14">
    <source>
        <dbReference type="ARBA" id="ARBA00040008"/>
    </source>
</evidence>
<keyword evidence="6" id="KW-0677">Repeat</keyword>
<dbReference type="GO" id="GO:0005741">
    <property type="term" value="C:mitochondrial outer membrane"/>
    <property type="evidence" value="ECO:0007669"/>
    <property type="project" value="UniProtKB-SubCell"/>
</dbReference>
<evidence type="ECO:0000256" key="4">
    <source>
        <dbReference type="ARBA" id="ARBA00022553"/>
    </source>
</evidence>
<evidence type="ECO:0000259" key="18">
    <source>
        <dbReference type="Pfam" id="PF10488"/>
    </source>
</evidence>
<evidence type="ECO:0000256" key="15">
    <source>
        <dbReference type="ARBA" id="ARBA00042438"/>
    </source>
</evidence>
<evidence type="ECO:0000256" key="6">
    <source>
        <dbReference type="ARBA" id="ARBA00022737"/>
    </source>
</evidence>
<dbReference type="GO" id="GO:0019888">
    <property type="term" value="F:protein phosphatase regulator activity"/>
    <property type="evidence" value="ECO:0007669"/>
    <property type="project" value="TreeGrafter"/>
</dbReference>
<sequence length="527" mass="58227">MAPGQVPYQATSWRDAHPFFLLSPLMGFLSRAWGRLRGPGPPEPWLVGAIMGTDDVEAGLEVKAEAPLAAHCALGNRHHRGQADHSRAPGEDGEASWGVCLDQKADSPLLGAWGHSDDDDEEYTSKLRAWEYRPGEESEDDDEKAHGAAEKGQAGPEPHSPVPAQRLLHGAWEDQPRENTEEKDDEDKDNPVGVAEKEEGAEGSFSIPPSTSAFLKNWVCRPGEDTEEEEDEDSESEWAEEDGEAEVSSSTPPTGAFSKAWVCRPGEDTEEEEEDEDRAFLKAWVYRPGEDTEEEEEEEEQEEEEDHNNDNKGDDSGAADWALGPSLQAQHALRGWLDHPGEETEEEEAAEEWGEAEPCHFRVAFYLPGQKPPPPWTPPKLPGRLQRRLRFSEPRTWDPDPETPLKARKVRFSEKVTVHFLTVWAGPAQAARRGPWEEFARDRSRFARRIAQAQEELGPYLTPAARARAWTRLRNPPASLAPPPAPPDTLASSPAQATPLSHAVATPSPSPPGSPESPSLDLDGRRG</sequence>